<dbReference type="HAMAP" id="MF_00330">
    <property type="entry name" value="CbiN"/>
    <property type="match status" value="1"/>
</dbReference>
<dbReference type="PANTHER" id="PTHR38662">
    <property type="entry name" value="COBALT TRANSPORT PROTEIN CBIN"/>
    <property type="match status" value="1"/>
</dbReference>
<comment type="similarity">
    <text evidence="10">Belongs to the CbiN family.</text>
</comment>
<dbReference type="OrthoDB" id="1551318at2"/>
<keyword evidence="8 10" id="KW-0472">Membrane</keyword>
<evidence type="ECO:0000313" key="11">
    <source>
        <dbReference type="EMBL" id="ACV64443.1"/>
    </source>
</evidence>
<dbReference type="STRING" id="485916.Dtox_3735"/>
<gene>
    <name evidence="10" type="primary">cbiN</name>
    <name evidence="11" type="ordered locus">Dtox_3735</name>
</gene>
<keyword evidence="9 10" id="KW-0170">Cobalt</keyword>
<dbReference type="Pfam" id="PF02553">
    <property type="entry name" value="CbiN"/>
    <property type="match status" value="1"/>
</dbReference>
<keyword evidence="5 10" id="KW-0812">Transmembrane</keyword>
<evidence type="ECO:0000256" key="10">
    <source>
        <dbReference type="HAMAP-Rule" id="MF_00330"/>
    </source>
</evidence>
<proteinExistence type="inferred from homology"/>
<accession>C8VWS9</accession>
<comment type="subunit">
    <text evidence="10">Forms an energy-coupling factor (ECF) transporter complex composed of an ATP-binding protein (A component, CbiO), a transmembrane protein (T component, CbiQ) and 2 possible substrate-capture proteins (S components, CbiM and CbiN) of unknown stoichimetry.</text>
</comment>
<dbReference type="NCBIfam" id="NF002780">
    <property type="entry name" value="PRK02898.1"/>
    <property type="match status" value="1"/>
</dbReference>
<dbReference type="UniPathway" id="UPA00148"/>
<keyword evidence="12" id="KW-1185">Reference proteome</keyword>
<keyword evidence="6 10" id="KW-1133">Transmembrane helix</keyword>
<evidence type="ECO:0000256" key="9">
    <source>
        <dbReference type="ARBA" id="ARBA00023285"/>
    </source>
</evidence>
<dbReference type="InterPro" id="IPR003705">
    <property type="entry name" value="CbiN"/>
</dbReference>
<comment type="pathway">
    <text evidence="10">Cofactor biosynthesis; adenosylcobalamin biosynthesis.</text>
</comment>
<dbReference type="PANTHER" id="PTHR38662:SF1">
    <property type="entry name" value="COBALT TRANSPORT PROTEIN CBIN"/>
    <property type="match status" value="1"/>
</dbReference>
<dbReference type="GO" id="GO:0005886">
    <property type="term" value="C:plasma membrane"/>
    <property type="evidence" value="ECO:0007669"/>
    <property type="project" value="UniProtKB-SubCell"/>
</dbReference>
<evidence type="ECO:0000313" key="12">
    <source>
        <dbReference type="Proteomes" id="UP000002217"/>
    </source>
</evidence>
<organism evidence="11 12">
    <name type="scientific">Desulfofarcimen acetoxidans (strain ATCC 49208 / DSM 771 / KCTC 5769 / VKM B-1644 / 5575)</name>
    <name type="common">Desulfotomaculum acetoxidans</name>
    <dbReference type="NCBI Taxonomy" id="485916"/>
    <lineage>
        <taxon>Bacteria</taxon>
        <taxon>Bacillati</taxon>
        <taxon>Bacillota</taxon>
        <taxon>Clostridia</taxon>
        <taxon>Eubacteriales</taxon>
        <taxon>Peptococcaceae</taxon>
        <taxon>Desulfofarcimen</taxon>
    </lineage>
</organism>
<dbReference type="HOGENOM" id="CLU_136197_2_0_9"/>
<evidence type="ECO:0000256" key="1">
    <source>
        <dbReference type="ARBA" id="ARBA00022426"/>
    </source>
</evidence>
<keyword evidence="4 10" id="KW-0169">Cobalamin biosynthesis</keyword>
<name>C8VWS9_DESAS</name>
<dbReference type="EMBL" id="CP001720">
    <property type="protein sequence ID" value="ACV64443.1"/>
    <property type="molecule type" value="Genomic_DNA"/>
</dbReference>
<evidence type="ECO:0000256" key="5">
    <source>
        <dbReference type="ARBA" id="ARBA00022692"/>
    </source>
</evidence>
<sequence>MSVTAKNTVLVLLVLALVIVPLVMNNAPEFRGADDQGKELIGQIDNNYQPWYSSLWEPPGAEMQSLLFALQAALGSGFIGYYFGYMKGKKKHQQELERDSKITS</sequence>
<feature type="transmembrane region" description="Helical" evidence="10">
    <location>
        <begin position="65"/>
        <end position="84"/>
    </location>
</feature>
<dbReference type="Proteomes" id="UP000002217">
    <property type="component" value="Chromosome"/>
</dbReference>
<keyword evidence="7 10" id="KW-0406">Ion transport</keyword>
<evidence type="ECO:0000256" key="8">
    <source>
        <dbReference type="ARBA" id="ARBA00023136"/>
    </source>
</evidence>
<comment type="caution">
    <text evidence="10">Lacks conserved residue(s) required for the propagation of feature annotation.</text>
</comment>
<dbReference type="eggNOG" id="COG1930">
    <property type="taxonomic scope" value="Bacteria"/>
</dbReference>
<evidence type="ECO:0000256" key="2">
    <source>
        <dbReference type="ARBA" id="ARBA00022448"/>
    </source>
</evidence>
<dbReference type="GO" id="GO:0015087">
    <property type="term" value="F:cobalt ion transmembrane transporter activity"/>
    <property type="evidence" value="ECO:0007669"/>
    <property type="project" value="UniProtKB-UniRule"/>
</dbReference>
<dbReference type="GO" id="GO:0009236">
    <property type="term" value="P:cobalamin biosynthetic process"/>
    <property type="evidence" value="ECO:0007669"/>
    <property type="project" value="UniProtKB-UniRule"/>
</dbReference>
<keyword evidence="2 10" id="KW-0813">Transport</keyword>
<dbReference type="KEGG" id="dae:Dtox_3735"/>
<reference evidence="11 12" key="1">
    <citation type="journal article" date="2009" name="Stand. Genomic Sci.">
        <title>Complete genome sequence of Desulfotomaculum acetoxidans type strain (5575).</title>
        <authorList>
            <person name="Spring S."/>
            <person name="Lapidus A."/>
            <person name="Schroder M."/>
            <person name="Gleim D."/>
            <person name="Sims D."/>
            <person name="Meincke L."/>
            <person name="Glavina Del Rio T."/>
            <person name="Tice H."/>
            <person name="Copeland A."/>
            <person name="Cheng J.F."/>
            <person name="Lucas S."/>
            <person name="Chen F."/>
            <person name="Nolan M."/>
            <person name="Bruce D."/>
            <person name="Goodwin L."/>
            <person name="Pitluck S."/>
            <person name="Ivanova N."/>
            <person name="Mavromatis K."/>
            <person name="Mikhailova N."/>
            <person name="Pati A."/>
            <person name="Chen A."/>
            <person name="Palaniappan K."/>
            <person name="Land M."/>
            <person name="Hauser L."/>
            <person name="Chang Y.J."/>
            <person name="Jeffries C.D."/>
            <person name="Chain P."/>
            <person name="Saunders E."/>
            <person name="Brettin T."/>
            <person name="Detter J.C."/>
            <person name="Goker M."/>
            <person name="Bristow J."/>
            <person name="Eisen J.A."/>
            <person name="Markowitz V."/>
            <person name="Hugenholtz P."/>
            <person name="Kyrpides N.C."/>
            <person name="Klenk H.P."/>
            <person name="Han C."/>
        </authorList>
    </citation>
    <scope>NUCLEOTIDE SEQUENCE [LARGE SCALE GENOMIC DNA]</scope>
    <source>
        <strain evidence="12">ATCC 49208 / DSM 771 / VKM B-1644</strain>
    </source>
</reference>
<dbReference type="RefSeq" id="WP_015759127.1">
    <property type="nucleotide sequence ID" value="NC_013216.1"/>
</dbReference>
<evidence type="ECO:0000256" key="6">
    <source>
        <dbReference type="ARBA" id="ARBA00022989"/>
    </source>
</evidence>
<evidence type="ECO:0000256" key="7">
    <source>
        <dbReference type="ARBA" id="ARBA00023065"/>
    </source>
</evidence>
<evidence type="ECO:0000256" key="3">
    <source>
        <dbReference type="ARBA" id="ARBA00022475"/>
    </source>
</evidence>
<evidence type="ECO:0000256" key="4">
    <source>
        <dbReference type="ARBA" id="ARBA00022573"/>
    </source>
</evidence>
<protein>
    <recommendedName>
        <fullName evidence="10">Cobalt transport protein CbiN</fullName>
    </recommendedName>
    <alternativeName>
        <fullName evidence="10">Energy-coupling factor transporter probable substrate-capture protein CbiN</fullName>
        <shortName evidence="10">ECF transporter S component CbiN</shortName>
    </alternativeName>
</protein>
<keyword evidence="3 10" id="KW-1003">Cell membrane</keyword>
<dbReference type="AlphaFoldDB" id="C8VWS9"/>
<comment type="function">
    <text evidence="10">Part of the energy-coupling factor (ECF) transporter complex CbiMNOQ involved in cobalt import.</text>
</comment>
<comment type="subcellular location">
    <subcellularLocation>
        <location evidence="10">Cell membrane</location>
        <topology evidence="10">Multi-pass membrane protein</topology>
    </subcellularLocation>
</comment>
<keyword evidence="1 10" id="KW-0171">Cobalt transport</keyword>